<dbReference type="Proteomes" id="UP000236634">
    <property type="component" value="Unassembled WGS sequence"/>
</dbReference>
<feature type="domain" description="Cyclic nucleotide-binding" evidence="1">
    <location>
        <begin position="27"/>
        <end position="129"/>
    </location>
</feature>
<proteinExistence type="predicted"/>
<dbReference type="AlphaFoldDB" id="A0A2K0XLV8"/>
<dbReference type="SUPFAM" id="SSF51206">
    <property type="entry name" value="cAMP-binding domain-like"/>
    <property type="match status" value="1"/>
</dbReference>
<dbReference type="CDD" id="cd00038">
    <property type="entry name" value="CAP_ED"/>
    <property type="match status" value="1"/>
</dbReference>
<dbReference type="RefSeq" id="WP_103002865.1">
    <property type="nucleotide sequence ID" value="NZ_NBAX01000003.1"/>
</dbReference>
<dbReference type="Gene3D" id="2.60.120.10">
    <property type="entry name" value="Jelly Rolls"/>
    <property type="match status" value="1"/>
</dbReference>
<comment type="caution">
    <text evidence="2">The sequence shown here is derived from an EMBL/GenBank/DDBJ whole genome shotgun (WGS) entry which is preliminary data.</text>
</comment>
<dbReference type="SMART" id="SM00100">
    <property type="entry name" value="cNMP"/>
    <property type="match status" value="1"/>
</dbReference>
<sequence>MANFNTYMDKIDVVFWRELCQREGKLRHYAKGDFFLRAGEVPKYFGFIESGYFKYSVIDSLGNEQITGFALRSNLAGEFYSTIHRAPALSNLTATTNSSVWVISTALARQTLDLYPDMRRIMTEELFRMAHERYVNLYRQTSKERYVELLNHCPDILQHITLKELASYLQITPTHLSRIRKEILFGK</sequence>
<evidence type="ECO:0000313" key="3">
    <source>
        <dbReference type="Proteomes" id="UP000236634"/>
    </source>
</evidence>
<name>A0A2K0XLV8_9BACT</name>
<protein>
    <recommendedName>
        <fullName evidence="1">Cyclic nucleotide-binding domain-containing protein</fullName>
    </recommendedName>
</protein>
<dbReference type="EMBL" id="NBAX01000003">
    <property type="protein sequence ID" value="PNP95537.1"/>
    <property type="molecule type" value="Genomic_DNA"/>
</dbReference>
<reference evidence="2 3" key="1">
    <citation type="submission" date="2017-03" db="EMBL/GenBank/DDBJ databases">
        <authorList>
            <person name="Afonso C.L."/>
            <person name="Miller P.J."/>
            <person name="Scott M.A."/>
            <person name="Spackman E."/>
            <person name="Goraichik I."/>
            <person name="Dimitrov K.M."/>
            <person name="Suarez D.L."/>
            <person name="Swayne D.E."/>
        </authorList>
    </citation>
    <scope>NUCLEOTIDE SEQUENCE [LARGE SCALE GENOMIC DNA]</scope>
    <source>
        <strain evidence="2 3">DNF00076</strain>
    </source>
</reference>
<gene>
    <name evidence="2" type="ORF">BFS16_03950</name>
</gene>
<dbReference type="PROSITE" id="PS50042">
    <property type="entry name" value="CNMP_BINDING_3"/>
    <property type="match status" value="1"/>
</dbReference>
<dbReference type="InterPro" id="IPR018490">
    <property type="entry name" value="cNMP-bd_dom_sf"/>
</dbReference>
<dbReference type="InterPro" id="IPR014710">
    <property type="entry name" value="RmlC-like_jellyroll"/>
</dbReference>
<accession>A0A2K0XLV8</accession>
<dbReference type="InterPro" id="IPR000595">
    <property type="entry name" value="cNMP-bd_dom"/>
</dbReference>
<organism evidence="2 3">
    <name type="scientific">Hoylesella timonensis</name>
    <dbReference type="NCBI Taxonomy" id="386414"/>
    <lineage>
        <taxon>Bacteria</taxon>
        <taxon>Pseudomonadati</taxon>
        <taxon>Bacteroidota</taxon>
        <taxon>Bacteroidia</taxon>
        <taxon>Bacteroidales</taxon>
        <taxon>Prevotellaceae</taxon>
        <taxon>Hoylesella</taxon>
    </lineage>
</organism>
<evidence type="ECO:0000259" key="1">
    <source>
        <dbReference type="PROSITE" id="PS50042"/>
    </source>
</evidence>
<evidence type="ECO:0000313" key="2">
    <source>
        <dbReference type="EMBL" id="PNP95537.1"/>
    </source>
</evidence>
<dbReference type="Pfam" id="PF00027">
    <property type="entry name" value="cNMP_binding"/>
    <property type="match status" value="1"/>
</dbReference>